<dbReference type="AlphaFoldDB" id="A0A1I4HSQ4"/>
<dbReference type="Gene3D" id="1.20.200.10">
    <property type="entry name" value="Fumarase/aspartase (Central domain)"/>
    <property type="match status" value="1"/>
</dbReference>
<evidence type="ECO:0000256" key="1">
    <source>
        <dbReference type="ARBA" id="ARBA00034772"/>
    </source>
</evidence>
<reference evidence="4" key="1">
    <citation type="submission" date="2016-10" db="EMBL/GenBank/DDBJ databases">
        <authorList>
            <person name="Varghese N."/>
            <person name="Submissions S."/>
        </authorList>
    </citation>
    <scope>NUCLEOTIDE SEQUENCE [LARGE SCALE GENOMIC DNA]</scope>
    <source>
        <strain evidence="4">BL36</strain>
    </source>
</reference>
<accession>A0A1I4HSQ4</accession>
<dbReference type="PANTHER" id="PTHR43172:SF2">
    <property type="entry name" value="ADENYLOSUCCINATE LYASE C-TERMINAL DOMAIN-CONTAINING PROTEIN"/>
    <property type="match status" value="1"/>
</dbReference>
<dbReference type="Pfam" id="PF00206">
    <property type="entry name" value="Lyase_1"/>
    <property type="match status" value="1"/>
</dbReference>
<dbReference type="EMBL" id="FOTK01000005">
    <property type="protein sequence ID" value="SFL44840.1"/>
    <property type="molecule type" value="Genomic_DNA"/>
</dbReference>
<protein>
    <submittedName>
        <fullName evidence="3">3-carboxy-cis,cis-muconate cycloisomerase</fullName>
    </submittedName>
</protein>
<dbReference type="Gene3D" id="1.10.40.30">
    <property type="entry name" value="Fumarase/aspartase (C-terminal domain)"/>
    <property type="match status" value="1"/>
</dbReference>
<dbReference type="CDD" id="cd01597">
    <property type="entry name" value="pCLME"/>
    <property type="match status" value="1"/>
</dbReference>
<gene>
    <name evidence="3" type="ORF">SAMN05192568_100514</name>
</gene>
<proteinExistence type="inferred from homology"/>
<dbReference type="InterPro" id="IPR019468">
    <property type="entry name" value="AdenyloSucc_lyase_C"/>
</dbReference>
<keyword evidence="4" id="KW-1185">Reference proteome</keyword>
<dbReference type="Proteomes" id="UP000199048">
    <property type="component" value="Unassembled WGS sequence"/>
</dbReference>
<dbReference type="InterPro" id="IPR008948">
    <property type="entry name" value="L-Aspartase-like"/>
</dbReference>
<evidence type="ECO:0000313" key="3">
    <source>
        <dbReference type="EMBL" id="SFL44840.1"/>
    </source>
</evidence>
<dbReference type="InterPro" id="IPR022761">
    <property type="entry name" value="Fumarate_lyase_N"/>
</dbReference>
<dbReference type="FunFam" id="1.20.200.10:FF:000014">
    <property type="entry name" value="3-carboxy-cis,cis-muconate cycloisomerase"/>
    <property type="match status" value="1"/>
</dbReference>
<feature type="domain" description="Adenylosuccinate lyase C-terminal" evidence="2">
    <location>
        <begin position="371"/>
        <end position="450"/>
    </location>
</feature>
<dbReference type="Pfam" id="PF10397">
    <property type="entry name" value="ADSL_C"/>
    <property type="match status" value="1"/>
</dbReference>
<dbReference type="PRINTS" id="PR00149">
    <property type="entry name" value="FUMRATELYASE"/>
</dbReference>
<dbReference type="PANTHER" id="PTHR43172">
    <property type="entry name" value="ADENYLOSUCCINATE LYASE"/>
    <property type="match status" value="1"/>
</dbReference>
<evidence type="ECO:0000313" key="4">
    <source>
        <dbReference type="Proteomes" id="UP000199048"/>
    </source>
</evidence>
<dbReference type="GO" id="GO:0016853">
    <property type="term" value="F:isomerase activity"/>
    <property type="evidence" value="ECO:0007669"/>
    <property type="project" value="UniProtKB-KW"/>
</dbReference>
<keyword evidence="3" id="KW-0413">Isomerase</keyword>
<dbReference type="STRING" id="582667.SAMN05192568_100514"/>
<dbReference type="RefSeq" id="WP_425284916.1">
    <property type="nucleotide sequence ID" value="NZ_FOTK01000005.1"/>
</dbReference>
<dbReference type="SUPFAM" id="SSF48557">
    <property type="entry name" value="L-aspartase-like"/>
    <property type="match status" value="1"/>
</dbReference>
<dbReference type="InterPro" id="IPR000362">
    <property type="entry name" value="Fumarate_lyase_fam"/>
</dbReference>
<dbReference type="PRINTS" id="PR00145">
    <property type="entry name" value="ARGSUCLYASE"/>
</dbReference>
<sequence length="457" mass="49147">MSRPLPPIATTAIDSLLFRDAFGTPAMRAVFSDHALIQRYIEVEIALAKAEAACGVIPAEAAAQIAANCRFEDLDFDLLRRETDNVGYPILPLVHQLVHQCGEAGRYVHWGATTQDIMDTANALQIRAGLEIVEADIAELRRILAGLSKRYRDTPMAGRTHLQQALPVTFGYKTAIWLAMFDRHAERLAQLKPRVLVGEFAGAAGTLASLGEGGLKVQEAFCRELGLGQPASTWHVARDGFAETLNLLALITGSLGKIALDIMIMASTEFAEVYEPFVTGRGASSTMPQKRNPISSELMLAASKGVRQHAGLMLDAMVQDFERATGPWHAEWMAIPESFVLTAGALHQAKFALGGLIVDAARMRDNLGISRGLIVAEAAMMALAPHTGRQQAHDLVYAACRVVNDTGGTLAEALAAVPEVTAHFDRAAIDRLTDPANYLGAAPEMVDRVLASAHRGA</sequence>
<name>A0A1I4HSQ4_9HYPH</name>
<evidence type="ECO:0000259" key="2">
    <source>
        <dbReference type="SMART" id="SM00998"/>
    </source>
</evidence>
<organism evidence="3 4">
    <name type="scientific">Methylobacterium pseudosasicola</name>
    <dbReference type="NCBI Taxonomy" id="582667"/>
    <lineage>
        <taxon>Bacteria</taxon>
        <taxon>Pseudomonadati</taxon>
        <taxon>Pseudomonadota</taxon>
        <taxon>Alphaproteobacteria</taxon>
        <taxon>Hyphomicrobiales</taxon>
        <taxon>Methylobacteriaceae</taxon>
        <taxon>Methylobacterium</taxon>
    </lineage>
</organism>
<dbReference type="SMART" id="SM00998">
    <property type="entry name" value="ADSL_C"/>
    <property type="match status" value="1"/>
</dbReference>
<comment type="similarity">
    <text evidence="1">Belongs to the class-II fumarase/aspartase family.</text>
</comment>